<dbReference type="Gene3D" id="1.10.510.10">
    <property type="entry name" value="Transferase(Phosphotransferase) domain 1"/>
    <property type="match status" value="1"/>
</dbReference>
<gene>
    <name evidence="2" type="ORF">SCUCBS95973_007404</name>
</gene>
<evidence type="ECO:0000313" key="2">
    <source>
        <dbReference type="EMBL" id="CAK7229947.1"/>
    </source>
</evidence>
<name>A0ABP0CD15_9PEZI</name>
<dbReference type="SUPFAM" id="SSF56112">
    <property type="entry name" value="Protein kinase-like (PK-like)"/>
    <property type="match status" value="1"/>
</dbReference>
<accession>A0ABP0CD15</accession>
<dbReference type="Proteomes" id="UP001642405">
    <property type="component" value="Unassembled WGS sequence"/>
</dbReference>
<organism evidence="2 3">
    <name type="scientific">Sporothrix curviconia</name>
    <dbReference type="NCBI Taxonomy" id="1260050"/>
    <lineage>
        <taxon>Eukaryota</taxon>
        <taxon>Fungi</taxon>
        <taxon>Dikarya</taxon>
        <taxon>Ascomycota</taxon>
        <taxon>Pezizomycotina</taxon>
        <taxon>Sordariomycetes</taxon>
        <taxon>Sordariomycetidae</taxon>
        <taxon>Ophiostomatales</taxon>
        <taxon>Ophiostomataceae</taxon>
        <taxon>Sporothrix</taxon>
    </lineage>
</organism>
<sequence>MDQPLPRISAEDFDARITTAMDTMLQHGGVIHDDPKMENILLADDGHIMFIDLESVMEPDAGREARIRELAIGIFTVNYKYHLKIRKEMEARGEVDMW</sequence>
<proteinExistence type="predicted"/>
<dbReference type="EMBL" id="CAWUHB010000051">
    <property type="protein sequence ID" value="CAK7229947.1"/>
    <property type="molecule type" value="Genomic_DNA"/>
</dbReference>
<reference evidence="2 3" key="1">
    <citation type="submission" date="2024-01" db="EMBL/GenBank/DDBJ databases">
        <authorList>
            <person name="Allen C."/>
            <person name="Tagirdzhanova G."/>
        </authorList>
    </citation>
    <scope>NUCLEOTIDE SEQUENCE [LARGE SCALE GENOMIC DNA]</scope>
</reference>
<keyword evidence="3" id="KW-1185">Reference proteome</keyword>
<comment type="caution">
    <text evidence="2">The sequence shown here is derived from an EMBL/GenBank/DDBJ whole genome shotgun (WGS) entry which is preliminary data.</text>
</comment>
<evidence type="ECO:0000313" key="3">
    <source>
        <dbReference type="Proteomes" id="UP001642405"/>
    </source>
</evidence>
<dbReference type="InterPro" id="IPR011009">
    <property type="entry name" value="Kinase-like_dom_sf"/>
</dbReference>
<protein>
    <recommendedName>
        <fullName evidence="1">Protein kinase domain-containing protein</fullName>
    </recommendedName>
</protein>
<evidence type="ECO:0000259" key="1">
    <source>
        <dbReference type="PROSITE" id="PS50011"/>
    </source>
</evidence>
<dbReference type="PROSITE" id="PS50011">
    <property type="entry name" value="PROTEIN_KINASE_DOM"/>
    <property type="match status" value="1"/>
</dbReference>
<feature type="domain" description="Protein kinase" evidence="1">
    <location>
        <begin position="1"/>
        <end position="98"/>
    </location>
</feature>
<dbReference type="InterPro" id="IPR000719">
    <property type="entry name" value="Prot_kinase_dom"/>
</dbReference>